<dbReference type="CDD" id="cd08422">
    <property type="entry name" value="PBP2_CrgA_like"/>
    <property type="match status" value="1"/>
</dbReference>
<protein>
    <submittedName>
        <fullName evidence="6">Transcriptional regulator</fullName>
    </submittedName>
</protein>
<keyword evidence="7" id="KW-1185">Reference proteome</keyword>
<evidence type="ECO:0000256" key="4">
    <source>
        <dbReference type="ARBA" id="ARBA00023163"/>
    </source>
</evidence>
<dbReference type="SUPFAM" id="SSF53850">
    <property type="entry name" value="Periplasmic binding protein-like II"/>
    <property type="match status" value="1"/>
</dbReference>
<dbReference type="InterPro" id="IPR000847">
    <property type="entry name" value="LysR_HTH_N"/>
</dbReference>
<keyword evidence="4" id="KW-0804">Transcription</keyword>
<keyword evidence="3" id="KW-0238">DNA-binding</keyword>
<dbReference type="GO" id="GO:0006351">
    <property type="term" value="P:DNA-templated transcription"/>
    <property type="evidence" value="ECO:0007669"/>
    <property type="project" value="TreeGrafter"/>
</dbReference>
<dbReference type="EMBL" id="BSNM01000026">
    <property type="protein sequence ID" value="GLQ33285.1"/>
    <property type="molecule type" value="Genomic_DNA"/>
</dbReference>
<dbReference type="GO" id="GO:0043565">
    <property type="term" value="F:sequence-specific DNA binding"/>
    <property type="evidence" value="ECO:0007669"/>
    <property type="project" value="TreeGrafter"/>
</dbReference>
<dbReference type="InterPro" id="IPR058163">
    <property type="entry name" value="LysR-type_TF_proteobact-type"/>
</dbReference>
<gene>
    <name evidence="6" type="ORF">GCM10007876_37650</name>
</gene>
<name>A0AA37SCD1_9GAMM</name>
<dbReference type="RefSeq" id="WP_284383657.1">
    <property type="nucleotide sequence ID" value="NZ_BSNM01000026.1"/>
</dbReference>
<evidence type="ECO:0000313" key="7">
    <source>
        <dbReference type="Proteomes" id="UP001161389"/>
    </source>
</evidence>
<dbReference type="Gene3D" id="3.40.190.290">
    <property type="match status" value="1"/>
</dbReference>
<evidence type="ECO:0000256" key="2">
    <source>
        <dbReference type="ARBA" id="ARBA00023015"/>
    </source>
</evidence>
<dbReference type="Pfam" id="PF00126">
    <property type="entry name" value="HTH_1"/>
    <property type="match status" value="1"/>
</dbReference>
<evidence type="ECO:0000313" key="6">
    <source>
        <dbReference type="EMBL" id="GLQ33285.1"/>
    </source>
</evidence>
<organism evidence="6 7">
    <name type="scientific">Litoribrevibacter albus</name>
    <dbReference type="NCBI Taxonomy" id="1473156"/>
    <lineage>
        <taxon>Bacteria</taxon>
        <taxon>Pseudomonadati</taxon>
        <taxon>Pseudomonadota</taxon>
        <taxon>Gammaproteobacteria</taxon>
        <taxon>Oceanospirillales</taxon>
        <taxon>Oceanospirillaceae</taxon>
        <taxon>Litoribrevibacter</taxon>
    </lineage>
</organism>
<dbReference type="PROSITE" id="PS50931">
    <property type="entry name" value="HTH_LYSR"/>
    <property type="match status" value="1"/>
</dbReference>
<evidence type="ECO:0000256" key="3">
    <source>
        <dbReference type="ARBA" id="ARBA00023125"/>
    </source>
</evidence>
<dbReference type="PANTHER" id="PTHR30537">
    <property type="entry name" value="HTH-TYPE TRANSCRIPTIONAL REGULATOR"/>
    <property type="match status" value="1"/>
</dbReference>
<dbReference type="Pfam" id="PF03466">
    <property type="entry name" value="LysR_substrate"/>
    <property type="match status" value="1"/>
</dbReference>
<accession>A0AA37SCD1</accession>
<feature type="domain" description="HTH lysR-type" evidence="5">
    <location>
        <begin position="1"/>
        <end position="58"/>
    </location>
</feature>
<dbReference type="GO" id="GO:0003700">
    <property type="term" value="F:DNA-binding transcription factor activity"/>
    <property type="evidence" value="ECO:0007669"/>
    <property type="project" value="InterPro"/>
</dbReference>
<keyword evidence="2" id="KW-0805">Transcription regulation</keyword>
<dbReference type="Proteomes" id="UP001161389">
    <property type="component" value="Unassembled WGS sequence"/>
</dbReference>
<proteinExistence type="inferred from homology"/>
<comment type="caution">
    <text evidence="6">The sequence shown here is derived from an EMBL/GenBank/DDBJ whole genome shotgun (WGS) entry which is preliminary data.</text>
</comment>
<evidence type="ECO:0000256" key="1">
    <source>
        <dbReference type="ARBA" id="ARBA00009437"/>
    </source>
</evidence>
<dbReference type="Gene3D" id="1.10.10.10">
    <property type="entry name" value="Winged helix-like DNA-binding domain superfamily/Winged helix DNA-binding domain"/>
    <property type="match status" value="1"/>
</dbReference>
<sequence>MDLNDFLIFTRVVDCGSLTAAGRELNMPKSTISRRITQLEERLAVRLLDRTTRHLKLTEIGERYYGHCQRILREIEEAEASLSDLQQKPQGRLNISTPVEFGMYYMGGLVSSFMDKYPEIQCRVDLSGRATDLLEDDIDIALKIGDLPDSNFVATRLGVLSRGIYVSPEYIERNGPLDTHEQLIESNCIVMQQSQHLPWNLLDPQGVPVQARVKGSLVANNITFIRDAVIGGLGVGLLPVDITAKAVQDGKLISVLEEYTVPPSTLHAVYLSRRYVPPKITAFINHLKENLAMAAFEAIENIT</sequence>
<reference evidence="6" key="1">
    <citation type="journal article" date="2014" name="Int. J. Syst. Evol. Microbiol.">
        <title>Complete genome sequence of Corynebacterium casei LMG S-19264T (=DSM 44701T), isolated from a smear-ripened cheese.</title>
        <authorList>
            <consortium name="US DOE Joint Genome Institute (JGI-PGF)"/>
            <person name="Walter F."/>
            <person name="Albersmeier A."/>
            <person name="Kalinowski J."/>
            <person name="Ruckert C."/>
        </authorList>
    </citation>
    <scope>NUCLEOTIDE SEQUENCE</scope>
    <source>
        <strain evidence="6">NBRC 110071</strain>
    </source>
</reference>
<dbReference type="InterPro" id="IPR036388">
    <property type="entry name" value="WH-like_DNA-bd_sf"/>
</dbReference>
<dbReference type="SUPFAM" id="SSF46785">
    <property type="entry name" value="Winged helix' DNA-binding domain"/>
    <property type="match status" value="1"/>
</dbReference>
<dbReference type="AlphaFoldDB" id="A0AA37SCD1"/>
<dbReference type="PANTHER" id="PTHR30537:SF5">
    <property type="entry name" value="HTH-TYPE TRANSCRIPTIONAL ACTIVATOR TTDR-RELATED"/>
    <property type="match status" value="1"/>
</dbReference>
<reference evidence="6" key="2">
    <citation type="submission" date="2023-01" db="EMBL/GenBank/DDBJ databases">
        <title>Draft genome sequence of Litoribrevibacter albus strain NBRC 110071.</title>
        <authorList>
            <person name="Sun Q."/>
            <person name="Mori K."/>
        </authorList>
    </citation>
    <scope>NUCLEOTIDE SEQUENCE</scope>
    <source>
        <strain evidence="6">NBRC 110071</strain>
    </source>
</reference>
<dbReference type="FunFam" id="1.10.10.10:FF:000001">
    <property type="entry name" value="LysR family transcriptional regulator"/>
    <property type="match status" value="1"/>
</dbReference>
<dbReference type="InterPro" id="IPR005119">
    <property type="entry name" value="LysR_subst-bd"/>
</dbReference>
<dbReference type="InterPro" id="IPR036390">
    <property type="entry name" value="WH_DNA-bd_sf"/>
</dbReference>
<comment type="similarity">
    <text evidence="1">Belongs to the LysR transcriptional regulatory family.</text>
</comment>
<evidence type="ECO:0000259" key="5">
    <source>
        <dbReference type="PROSITE" id="PS50931"/>
    </source>
</evidence>